<evidence type="ECO:0000313" key="1">
    <source>
        <dbReference type="EMBL" id="JAE06344.1"/>
    </source>
</evidence>
<name>A0A0A9F544_ARUDO</name>
<protein>
    <submittedName>
        <fullName evidence="1">Uncharacterized protein</fullName>
    </submittedName>
</protein>
<sequence>MGSDPWIDLGWRRHFVWRMKDIVHSQLGSLGVSVNVKESVEVICSNADPKDTGDFLAKPQLAVVSGSQSLRSRKVEFWLT</sequence>
<reference evidence="1" key="2">
    <citation type="journal article" date="2015" name="Data Brief">
        <title>Shoot transcriptome of the giant reed, Arundo donax.</title>
        <authorList>
            <person name="Barrero R.A."/>
            <person name="Guerrero F.D."/>
            <person name="Moolhuijzen P."/>
            <person name="Goolsby J.A."/>
            <person name="Tidwell J."/>
            <person name="Bellgard S.E."/>
            <person name="Bellgard M.I."/>
        </authorList>
    </citation>
    <scope>NUCLEOTIDE SEQUENCE</scope>
    <source>
        <tissue evidence="1">Shoot tissue taken approximately 20 cm above the soil surface</tissue>
    </source>
</reference>
<dbReference type="EMBL" id="GBRH01191552">
    <property type="protein sequence ID" value="JAE06344.1"/>
    <property type="molecule type" value="Transcribed_RNA"/>
</dbReference>
<accession>A0A0A9F544</accession>
<organism evidence="1">
    <name type="scientific">Arundo donax</name>
    <name type="common">Giant reed</name>
    <name type="synonym">Donax arundinaceus</name>
    <dbReference type="NCBI Taxonomy" id="35708"/>
    <lineage>
        <taxon>Eukaryota</taxon>
        <taxon>Viridiplantae</taxon>
        <taxon>Streptophyta</taxon>
        <taxon>Embryophyta</taxon>
        <taxon>Tracheophyta</taxon>
        <taxon>Spermatophyta</taxon>
        <taxon>Magnoliopsida</taxon>
        <taxon>Liliopsida</taxon>
        <taxon>Poales</taxon>
        <taxon>Poaceae</taxon>
        <taxon>PACMAD clade</taxon>
        <taxon>Arundinoideae</taxon>
        <taxon>Arundineae</taxon>
        <taxon>Arundo</taxon>
    </lineage>
</organism>
<reference evidence="1" key="1">
    <citation type="submission" date="2014-09" db="EMBL/GenBank/DDBJ databases">
        <authorList>
            <person name="Magalhaes I.L.F."/>
            <person name="Oliveira U."/>
            <person name="Santos F.R."/>
            <person name="Vidigal T.H.D.A."/>
            <person name="Brescovit A.D."/>
            <person name="Santos A.J."/>
        </authorList>
    </citation>
    <scope>NUCLEOTIDE SEQUENCE</scope>
    <source>
        <tissue evidence="1">Shoot tissue taken approximately 20 cm above the soil surface</tissue>
    </source>
</reference>
<dbReference type="AlphaFoldDB" id="A0A0A9F544"/>
<proteinExistence type="predicted"/>